<feature type="domain" description="Bacterial type II secretion system protein E" evidence="4">
    <location>
        <begin position="379"/>
        <end position="393"/>
    </location>
</feature>
<evidence type="ECO:0000259" key="4">
    <source>
        <dbReference type="PROSITE" id="PS00662"/>
    </source>
</evidence>
<dbReference type="SMART" id="SM00382">
    <property type="entry name" value="AAA"/>
    <property type="match status" value="1"/>
</dbReference>
<comment type="caution">
    <text evidence="5">The sequence shown here is derived from an EMBL/GenBank/DDBJ whole genome shotgun (WGS) entry which is preliminary data.</text>
</comment>
<dbReference type="InterPro" id="IPR001482">
    <property type="entry name" value="T2SS/T4SS_dom"/>
</dbReference>
<dbReference type="EMBL" id="MHIH01000046">
    <property type="protein sequence ID" value="OGY47235.1"/>
    <property type="molecule type" value="Genomic_DNA"/>
</dbReference>
<dbReference type="Gene3D" id="3.40.50.300">
    <property type="entry name" value="P-loop containing nucleotide triphosphate hydrolases"/>
    <property type="match status" value="1"/>
</dbReference>
<dbReference type="InterPro" id="IPR037257">
    <property type="entry name" value="T2SS_E_N_sf"/>
</dbReference>
<comment type="similarity">
    <text evidence="1">Belongs to the GSP E family.</text>
</comment>
<dbReference type="InterPro" id="IPR027417">
    <property type="entry name" value="P-loop_NTPase"/>
</dbReference>
<reference evidence="5 6" key="1">
    <citation type="journal article" date="2016" name="Nat. Commun.">
        <title>Thousands of microbial genomes shed light on interconnected biogeochemical processes in an aquifer system.</title>
        <authorList>
            <person name="Anantharaman K."/>
            <person name="Brown C.T."/>
            <person name="Hug L.A."/>
            <person name="Sharon I."/>
            <person name="Castelle C.J."/>
            <person name="Probst A.J."/>
            <person name="Thomas B.C."/>
            <person name="Singh A."/>
            <person name="Wilkins M.J."/>
            <person name="Karaoz U."/>
            <person name="Brodie E.L."/>
            <person name="Williams K.H."/>
            <person name="Hubbard S.S."/>
            <person name="Banfield J.F."/>
        </authorList>
    </citation>
    <scope>NUCLEOTIDE SEQUENCE [LARGE SCALE GENOMIC DNA]</scope>
</reference>
<evidence type="ECO:0000313" key="6">
    <source>
        <dbReference type="Proteomes" id="UP000178747"/>
    </source>
</evidence>
<dbReference type="PANTHER" id="PTHR30258:SF2">
    <property type="entry name" value="COMG OPERON PROTEIN 1"/>
    <property type="match status" value="1"/>
</dbReference>
<dbReference type="SUPFAM" id="SSF160246">
    <property type="entry name" value="EspE N-terminal domain-like"/>
    <property type="match status" value="1"/>
</dbReference>
<dbReference type="Proteomes" id="UP000178747">
    <property type="component" value="Unassembled WGS sequence"/>
</dbReference>
<dbReference type="GO" id="GO:0016887">
    <property type="term" value="F:ATP hydrolysis activity"/>
    <property type="evidence" value="ECO:0007669"/>
    <property type="project" value="TreeGrafter"/>
</dbReference>
<protein>
    <recommendedName>
        <fullName evidence="4">Bacterial type II secretion system protein E domain-containing protein</fullName>
    </recommendedName>
</protein>
<dbReference type="Gene3D" id="3.30.300.160">
    <property type="entry name" value="Type II secretion system, protein E, N-terminal domain"/>
    <property type="match status" value="1"/>
</dbReference>
<evidence type="ECO:0000256" key="1">
    <source>
        <dbReference type="ARBA" id="ARBA00006611"/>
    </source>
</evidence>
<dbReference type="Pfam" id="PF00437">
    <property type="entry name" value="T2SSE"/>
    <property type="match status" value="1"/>
</dbReference>
<evidence type="ECO:0000313" key="5">
    <source>
        <dbReference type="EMBL" id="OGY47235.1"/>
    </source>
</evidence>
<accession>A0A1G1Y4H2</accession>
<name>A0A1G1Y4H2_9BACT</name>
<dbReference type="Gene3D" id="3.30.450.90">
    <property type="match status" value="1"/>
</dbReference>
<dbReference type="FunFam" id="3.40.50.300:FF:000398">
    <property type="entry name" value="Type IV pilus assembly ATPase PilB"/>
    <property type="match status" value="1"/>
</dbReference>
<dbReference type="AlphaFoldDB" id="A0A1G1Y4H2"/>
<organism evidence="5 6">
    <name type="scientific">Candidatus Buchananbacteria bacterium RIFCSPHIGHO2_02_FULL_38_8</name>
    <dbReference type="NCBI Taxonomy" id="1797538"/>
    <lineage>
        <taxon>Bacteria</taxon>
        <taxon>Candidatus Buchananiibacteriota</taxon>
    </lineage>
</organism>
<dbReference type="GO" id="GO:0005524">
    <property type="term" value="F:ATP binding"/>
    <property type="evidence" value="ECO:0007669"/>
    <property type="project" value="UniProtKB-KW"/>
</dbReference>
<dbReference type="InterPro" id="IPR007831">
    <property type="entry name" value="T2SS_GspE_N"/>
</dbReference>
<dbReference type="Pfam" id="PF05157">
    <property type="entry name" value="MshEN"/>
    <property type="match status" value="1"/>
</dbReference>
<keyword evidence="3" id="KW-0067">ATP-binding</keyword>
<dbReference type="SUPFAM" id="SSF52540">
    <property type="entry name" value="P-loop containing nucleoside triphosphate hydrolases"/>
    <property type="match status" value="1"/>
</dbReference>
<evidence type="ECO:0000256" key="2">
    <source>
        <dbReference type="ARBA" id="ARBA00022741"/>
    </source>
</evidence>
<dbReference type="PROSITE" id="PS00662">
    <property type="entry name" value="T2SP_E"/>
    <property type="match status" value="1"/>
</dbReference>
<dbReference type="GO" id="GO:0005886">
    <property type="term" value="C:plasma membrane"/>
    <property type="evidence" value="ECO:0007669"/>
    <property type="project" value="TreeGrafter"/>
</dbReference>
<dbReference type="CDD" id="cd01129">
    <property type="entry name" value="PulE-GspE-like"/>
    <property type="match status" value="1"/>
</dbReference>
<dbReference type="PANTHER" id="PTHR30258">
    <property type="entry name" value="TYPE II SECRETION SYSTEM PROTEIN GSPE-RELATED"/>
    <property type="match status" value="1"/>
</dbReference>
<proteinExistence type="inferred from homology"/>
<keyword evidence="2" id="KW-0547">Nucleotide-binding</keyword>
<evidence type="ECO:0000256" key="3">
    <source>
        <dbReference type="ARBA" id="ARBA00022840"/>
    </source>
</evidence>
<sequence>MFNKDQLKKILIKTKVFSEKELDLHIQEAKKRNLELQDYLTNQKIIGEEQLYQSAASFFNLPFINLANQTIRKDILFLIPEPIAATHKIIAFDKNESELKIAALDPADLEIFEFLRKKTDLEVKIYLTTPDNINEVLKSYHKGLKAEFKDLTAVEGKETEGEPGKEGKELKELAQDLPVIRIVDTLLEYAIFENASDIHIEPTEKEVVVRYRIDGVLRNVMTLPKSVHAGVIARIKILSQMKLDEHRLPQDGRFKITTPEYKVSFRVSTIPAYDGEKVVLRLLNEKTSLLTLEQLGFQKRAFEVVKRNITKPHGMILVTGPTGSGKTTTLYATLTMLNKPEVNIITIEDPIEYRMAGINQSQVNPKIGYTFATGMRAYLRQDPDIIMVGEIRDKETAEIAIHAALTGHLVLSTLHTNDAPTTLPRLSEMGIPSFLVASTTNVIVAQRLVRKICQECIESYTLTKTELDRLSKQIDLESLWQTLEKEGVITKKQTKESLLFYRGKGCKKCGEEGYKGRIGIYEVLEVTHEIAELILKEAPANQIQIKAKEQGMLSILEDGFIKAKAGITTIEEILRVTKE</sequence>
<dbReference type="InterPro" id="IPR003593">
    <property type="entry name" value="AAA+_ATPase"/>
</dbReference>
<gene>
    <name evidence="5" type="ORF">A3J62_03530</name>
</gene>